<dbReference type="Gene3D" id="3.80.10.10">
    <property type="entry name" value="Ribonuclease Inhibitor"/>
    <property type="match status" value="1"/>
</dbReference>
<dbReference type="Proteomes" id="UP001470230">
    <property type="component" value="Unassembled WGS sequence"/>
</dbReference>
<dbReference type="EMBL" id="JAPFFF010000007">
    <property type="protein sequence ID" value="KAK8886789.1"/>
    <property type="molecule type" value="Genomic_DNA"/>
</dbReference>
<organism evidence="1 2">
    <name type="scientific">Tritrichomonas musculus</name>
    <dbReference type="NCBI Taxonomy" id="1915356"/>
    <lineage>
        <taxon>Eukaryota</taxon>
        <taxon>Metamonada</taxon>
        <taxon>Parabasalia</taxon>
        <taxon>Tritrichomonadida</taxon>
        <taxon>Tritrichomonadidae</taxon>
        <taxon>Tritrichomonas</taxon>
    </lineage>
</organism>
<proteinExistence type="predicted"/>
<gene>
    <name evidence="1" type="ORF">M9Y10_042259</name>
</gene>
<dbReference type="InterPro" id="IPR026906">
    <property type="entry name" value="LRR_5"/>
</dbReference>
<name>A0ABR2K6U3_9EUKA</name>
<evidence type="ECO:0000313" key="1">
    <source>
        <dbReference type="EMBL" id="KAK8886789.1"/>
    </source>
</evidence>
<accession>A0ABR2K6U3</accession>
<keyword evidence="2" id="KW-1185">Reference proteome</keyword>
<dbReference type="InterPro" id="IPR032675">
    <property type="entry name" value="LRR_dom_sf"/>
</dbReference>
<sequence>MFSYYSEIKEIHFPASLKELKEDWCSDIQNLNKIIISPKNGQFMMKEEKYLIGKNDPNKDEFDKLLFGCHDIDEISIPPNIKIISPSAFHNCSNLIKVEIPSNSNLQSTTFSMDIR</sequence>
<comment type="caution">
    <text evidence="1">The sequence shown here is derived from an EMBL/GenBank/DDBJ whole genome shotgun (WGS) entry which is preliminary data.</text>
</comment>
<evidence type="ECO:0000313" key="2">
    <source>
        <dbReference type="Proteomes" id="UP001470230"/>
    </source>
</evidence>
<protein>
    <submittedName>
        <fullName evidence="1">Uncharacterized protein</fullName>
    </submittedName>
</protein>
<dbReference type="Pfam" id="PF13306">
    <property type="entry name" value="LRR_5"/>
    <property type="match status" value="2"/>
</dbReference>
<reference evidence="1 2" key="1">
    <citation type="submission" date="2024-04" db="EMBL/GenBank/DDBJ databases">
        <title>Tritrichomonas musculus Genome.</title>
        <authorList>
            <person name="Alves-Ferreira E."/>
            <person name="Grigg M."/>
            <person name="Lorenzi H."/>
            <person name="Galac M."/>
        </authorList>
    </citation>
    <scope>NUCLEOTIDE SEQUENCE [LARGE SCALE GENOMIC DNA]</scope>
    <source>
        <strain evidence="1 2">EAF2021</strain>
    </source>
</reference>